<gene>
    <name evidence="1" type="ORF">A9K56_18490</name>
</gene>
<sequence>MSHPVIRAFEAVFNLSGGVERITALTVTCHHCAETTSASEDTLLQLPGGALFRCERCGCHQPISHARVSEWQLPSLLGV</sequence>
<dbReference type="EMBL" id="LYVI01000019">
    <property type="protein sequence ID" value="OBU59528.1"/>
    <property type="molecule type" value="Genomic_DNA"/>
</dbReference>
<protein>
    <submittedName>
        <fullName evidence="1">Uncharacterized protein</fullName>
    </submittedName>
</protein>
<proteinExistence type="predicted"/>
<dbReference type="AlphaFoldDB" id="A0AAP7GPA8"/>
<evidence type="ECO:0000313" key="1">
    <source>
        <dbReference type="EMBL" id="OBU59528.1"/>
    </source>
</evidence>
<reference evidence="1 2" key="1">
    <citation type="submission" date="2016-05" db="EMBL/GenBank/DDBJ databases">
        <title>Draft Genome Sequences of Stenotrophomonas maltophilia Strains Sm32COP, Sm41DVV, Sm46PAILV, SmF3, SmF22, SmSOFb1 and SmCVFa1, Isolated from Different Manures, in France.</title>
        <authorList>
            <person name="Nazaret S."/>
            <person name="Bodilis J."/>
        </authorList>
    </citation>
    <scope>NUCLEOTIDE SEQUENCE [LARGE SCALE GENOMIC DNA]</scope>
    <source>
        <strain evidence="1 2">Sm41DVV</strain>
    </source>
</reference>
<dbReference type="RefSeq" id="WP_053517863.1">
    <property type="nucleotide sequence ID" value="NZ_CP106759.1"/>
</dbReference>
<evidence type="ECO:0000313" key="2">
    <source>
        <dbReference type="Proteomes" id="UP000092125"/>
    </source>
</evidence>
<name>A0AAP7GPA8_STEMA</name>
<organism evidence="1 2">
    <name type="scientific">Stenotrophomonas maltophilia</name>
    <name type="common">Pseudomonas maltophilia</name>
    <name type="synonym">Xanthomonas maltophilia</name>
    <dbReference type="NCBI Taxonomy" id="40324"/>
    <lineage>
        <taxon>Bacteria</taxon>
        <taxon>Pseudomonadati</taxon>
        <taxon>Pseudomonadota</taxon>
        <taxon>Gammaproteobacteria</taxon>
        <taxon>Lysobacterales</taxon>
        <taxon>Lysobacteraceae</taxon>
        <taxon>Stenotrophomonas</taxon>
        <taxon>Stenotrophomonas maltophilia group</taxon>
    </lineage>
</organism>
<dbReference type="Proteomes" id="UP000092125">
    <property type="component" value="Unassembled WGS sequence"/>
</dbReference>
<comment type="caution">
    <text evidence="1">The sequence shown here is derived from an EMBL/GenBank/DDBJ whole genome shotgun (WGS) entry which is preliminary data.</text>
</comment>
<accession>A0AAP7GPA8</accession>